<dbReference type="AlphaFoldDB" id="A0A445N454"/>
<dbReference type="GO" id="GO:0016787">
    <property type="term" value="F:hydrolase activity"/>
    <property type="evidence" value="ECO:0007669"/>
    <property type="project" value="InterPro"/>
</dbReference>
<dbReference type="SUPFAM" id="SSF52540">
    <property type="entry name" value="P-loop containing nucleoside triphosphate hydrolases"/>
    <property type="match status" value="1"/>
</dbReference>
<dbReference type="EMBL" id="OJIN01000245">
    <property type="protein sequence ID" value="SPD76490.1"/>
    <property type="molecule type" value="Genomic_DNA"/>
</dbReference>
<dbReference type="Pfam" id="PF04851">
    <property type="entry name" value="ResIII"/>
    <property type="match status" value="1"/>
</dbReference>
<reference evidence="2" key="1">
    <citation type="submission" date="2018-01" db="EMBL/GenBank/DDBJ databases">
        <authorList>
            <person name="Regsiter A."/>
            <person name="William W."/>
        </authorList>
    </citation>
    <scope>NUCLEOTIDE SEQUENCE</scope>
    <source>
        <strain evidence="2">TRIP AH-1</strain>
    </source>
</reference>
<sequence>MALHKDFPQSPHAILDPAIRWFPADEALRETSMEKLMPPLVAELRKKVKDFREGGYAGAADTSRSLLNWWFNTPHLLPKSDGTITEFEYYFAQREALETIIYLYDVAAVRDKYDLMRFDASGLVSGDKFDETWRRFVVKMATGSGKTKVLSLALAWSFYHKLYEPESTLSRNFLVITPNIIVLDRIYKDFQGLRIFFEDPVIPENGVDGRNWRDDFQLTLHVQDQVRVTRRTGNIFLTNIHRVYSGDDTLPSADDENTMDYFLGRRPTGATTDSKVDLGMIVRDIDELMVLNDEAHHIHDPRMAWFKSIEDIHNRLKQKGAALSMQVDTTATPRHNNGAIFVQTVADYPLVEAISQNVVKHPVLPDAASRAKLSERQSAKYTEKYADYIHLGVIEWRKTYEEHAKMEKKAILFVMTDDTRNCDDVAAYLEGRYPDLKDAVLVIHTKNNGEISEAALGKDKEELERLRKQANEIDGMESPYKAIVSVMMLKEGWDVKNVTTIVGLRAYSAKSNILPEQTLGRGLRRMYAGDVEEFVSVVGTNAFMEFVESIQAEGVILERKAMGEGTGPKTPLVIEVDRENEKKDISVLDIEIPVLTPRVYREYKNLADLDISALGHQRVAYRQFSEEEQREIVFKDISNGEITHTTILDSAGVADYRSVIGFFAQTIMKELRLVSGYDVLYGKVKVFIQEHLFDHPVELENLNTMRNLSEPAATKTLIETFKKAVNAMTVQDKGDAEVRDTIKLRRTRPFVARDQGYLVPKKSVFNRIIGDSQLELRFAAFLEDCSDVVSFAKNYLAVHFKLDYVNACGDISNYYPDFLVKLSDKRIVIVETKGQEDPDVPLKMARLRQWCEDINRVQSDVKYDFVYVDEESMEKYKPASFRQLLAGFREYKV</sequence>
<dbReference type="Gene3D" id="3.40.50.300">
    <property type="entry name" value="P-loop containing nucleotide triphosphate hydrolases"/>
    <property type="match status" value="2"/>
</dbReference>
<dbReference type="InterPro" id="IPR027417">
    <property type="entry name" value="P-loop_NTPase"/>
</dbReference>
<proteinExistence type="predicted"/>
<dbReference type="GO" id="GO:0005524">
    <property type="term" value="F:ATP binding"/>
    <property type="evidence" value="ECO:0007669"/>
    <property type="project" value="InterPro"/>
</dbReference>
<accession>A0A445N454</accession>
<dbReference type="PANTHER" id="PTHR47396">
    <property type="entry name" value="TYPE I RESTRICTION ENZYME ECOKI R PROTEIN"/>
    <property type="match status" value="1"/>
</dbReference>
<dbReference type="GO" id="GO:0003677">
    <property type="term" value="F:DNA binding"/>
    <property type="evidence" value="ECO:0007669"/>
    <property type="project" value="InterPro"/>
</dbReference>
<evidence type="ECO:0000313" key="2">
    <source>
        <dbReference type="EMBL" id="SPD76490.1"/>
    </source>
</evidence>
<gene>
    <name evidence="2" type="ORF">PITCH_A980004</name>
</gene>
<name>A0A445N454_9BACT</name>
<dbReference type="InterPro" id="IPR006935">
    <property type="entry name" value="Helicase/UvrB_N"/>
</dbReference>
<feature type="domain" description="Helicase/UvrB N-terminal" evidence="1">
    <location>
        <begin position="93"/>
        <end position="334"/>
    </location>
</feature>
<evidence type="ECO:0000259" key="1">
    <source>
        <dbReference type="Pfam" id="PF04851"/>
    </source>
</evidence>
<dbReference type="InterPro" id="IPR050742">
    <property type="entry name" value="Helicase_Restrict-Modif_Enz"/>
</dbReference>
<dbReference type="PANTHER" id="PTHR47396:SF1">
    <property type="entry name" value="ATP-DEPENDENT HELICASE IRC3-RELATED"/>
    <property type="match status" value="1"/>
</dbReference>
<dbReference type="GO" id="GO:0005829">
    <property type="term" value="C:cytosol"/>
    <property type="evidence" value="ECO:0007669"/>
    <property type="project" value="TreeGrafter"/>
</dbReference>
<protein>
    <recommendedName>
        <fullName evidence="1">Helicase/UvrB N-terminal domain-containing protein</fullName>
    </recommendedName>
</protein>
<organism evidence="2">
    <name type="scientific">uncultured Desulfobacterium sp</name>
    <dbReference type="NCBI Taxonomy" id="201089"/>
    <lineage>
        <taxon>Bacteria</taxon>
        <taxon>Pseudomonadati</taxon>
        <taxon>Thermodesulfobacteriota</taxon>
        <taxon>Desulfobacteria</taxon>
        <taxon>Desulfobacterales</taxon>
        <taxon>Desulfobacteriaceae</taxon>
        <taxon>Desulfobacterium</taxon>
        <taxon>environmental samples</taxon>
    </lineage>
</organism>